<dbReference type="GO" id="GO:0005524">
    <property type="term" value="F:ATP binding"/>
    <property type="evidence" value="ECO:0007669"/>
    <property type="project" value="UniProtKB-KW"/>
</dbReference>
<keyword evidence="3" id="KW-1133">Transmembrane helix</keyword>
<comment type="caution">
    <text evidence="4">The sequence shown here is derived from an EMBL/GenBank/DDBJ whole genome shotgun (WGS) entry which is preliminary data.</text>
</comment>
<accession>A0A4S4DIK1</accession>
<dbReference type="SUPFAM" id="SSF56112">
    <property type="entry name" value="Protein kinase-like (PK-like)"/>
    <property type="match status" value="1"/>
</dbReference>
<sequence length="222" mass="24788">MHFSELVTISLSVATGYSVEKHTIKSWKFNSTLQILAKKTNKKALVVGLTVGSIVLVGGLALLGFVLWKKRIAQEEDEEFTLGMSMDNEFEASTGPKKFWNQGLHGTKMSNHNANKESDVYSSGIVALEIACGKKLIDLNVPESQMRMEEWVWDFYGAGRLLDEAIDPTTWPYVVQEEMECLMMVGLCEMKMEVEMVAWWWGNDSDGDGDHDNGGVVVKVVS</sequence>
<feature type="transmembrane region" description="Helical" evidence="3">
    <location>
        <begin position="45"/>
        <end position="68"/>
    </location>
</feature>
<keyword evidence="5" id="KW-1185">Reference proteome</keyword>
<dbReference type="InterPro" id="IPR011009">
    <property type="entry name" value="Kinase-like_dom_sf"/>
</dbReference>
<keyword evidence="2" id="KW-0067">ATP-binding</keyword>
<name>A0A4S4DIK1_CAMSN</name>
<evidence type="ECO:0000256" key="1">
    <source>
        <dbReference type="ARBA" id="ARBA00022741"/>
    </source>
</evidence>
<dbReference type="AlphaFoldDB" id="A0A4S4DIK1"/>
<reference evidence="4 5" key="1">
    <citation type="journal article" date="2018" name="Proc. Natl. Acad. Sci. U.S.A.">
        <title>Draft genome sequence of Camellia sinensis var. sinensis provides insights into the evolution of the tea genome and tea quality.</title>
        <authorList>
            <person name="Wei C."/>
            <person name="Yang H."/>
            <person name="Wang S."/>
            <person name="Zhao J."/>
            <person name="Liu C."/>
            <person name="Gao L."/>
            <person name="Xia E."/>
            <person name="Lu Y."/>
            <person name="Tai Y."/>
            <person name="She G."/>
            <person name="Sun J."/>
            <person name="Cao H."/>
            <person name="Tong W."/>
            <person name="Gao Q."/>
            <person name="Li Y."/>
            <person name="Deng W."/>
            <person name="Jiang X."/>
            <person name="Wang W."/>
            <person name="Chen Q."/>
            <person name="Zhang S."/>
            <person name="Li H."/>
            <person name="Wu J."/>
            <person name="Wang P."/>
            <person name="Li P."/>
            <person name="Shi C."/>
            <person name="Zheng F."/>
            <person name="Jian J."/>
            <person name="Huang B."/>
            <person name="Shan D."/>
            <person name="Shi M."/>
            <person name="Fang C."/>
            <person name="Yue Y."/>
            <person name="Li F."/>
            <person name="Li D."/>
            <person name="Wei S."/>
            <person name="Han B."/>
            <person name="Jiang C."/>
            <person name="Yin Y."/>
            <person name="Xia T."/>
            <person name="Zhang Z."/>
            <person name="Bennetzen J.L."/>
            <person name="Zhao S."/>
            <person name="Wan X."/>
        </authorList>
    </citation>
    <scope>NUCLEOTIDE SEQUENCE [LARGE SCALE GENOMIC DNA]</scope>
    <source>
        <strain evidence="5">cv. Shuchazao</strain>
        <tissue evidence="4">Leaf</tissue>
    </source>
</reference>
<dbReference type="InterPro" id="IPR050528">
    <property type="entry name" value="L-type_Lectin-RKs"/>
</dbReference>
<keyword evidence="1" id="KW-0547">Nucleotide-binding</keyword>
<evidence type="ECO:0000313" key="5">
    <source>
        <dbReference type="Proteomes" id="UP000306102"/>
    </source>
</evidence>
<dbReference type="Gene3D" id="1.10.510.10">
    <property type="entry name" value="Transferase(Phosphotransferase) domain 1"/>
    <property type="match status" value="1"/>
</dbReference>
<dbReference type="Proteomes" id="UP000306102">
    <property type="component" value="Unassembled WGS sequence"/>
</dbReference>
<organism evidence="4 5">
    <name type="scientific">Camellia sinensis var. sinensis</name>
    <name type="common">China tea</name>
    <dbReference type="NCBI Taxonomy" id="542762"/>
    <lineage>
        <taxon>Eukaryota</taxon>
        <taxon>Viridiplantae</taxon>
        <taxon>Streptophyta</taxon>
        <taxon>Embryophyta</taxon>
        <taxon>Tracheophyta</taxon>
        <taxon>Spermatophyta</taxon>
        <taxon>Magnoliopsida</taxon>
        <taxon>eudicotyledons</taxon>
        <taxon>Gunneridae</taxon>
        <taxon>Pentapetalae</taxon>
        <taxon>asterids</taxon>
        <taxon>Ericales</taxon>
        <taxon>Theaceae</taxon>
        <taxon>Camellia</taxon>
    </lineage>
</organism>
<dbReference type="PANTHER" id="PTHR27007">
    <property type="match status" value="1"/>
</dbReference>
<keyword evidence="3" id="KW-0472">Membrane</keyword>
<dbReference type="EMBL" id="SDRB02011133">
    <property type="protein sequence ID" value="THG02661.1"/>
    <property type="molecule type" value="Genomic_DNA"/>
</dbReference>
<protein>
    <recommendedName>
        <fullName evidence="6">Serine-threonine/tyrosine-protein kinase catalytic domain-containing protein</fullName>
    </recommendedName>
</protein>
<evidence type="ECO:0000313" key="4">
    <source>
        <dbReference type="EMBL" id="THG02661.1"/>
    </source>
</evidence>
<evidence type="ECO:0000256" key="2">
    <source>
        <dbReference type="ARBA" id="ARBA00022840"/>
    </source>
</evidence>
<evidence type="ECO:0008006" key="6">
    <source>
        <dbReference type="Google" id="ProtNLM"/>
    </source>
</evidence>
<proteinExistence type="predicted"/>
<gene>
    <name evidence="4" type="ORF">TEA_002022</name>
</gene>
<keyword evidence="3" id="KW-0812">Transmembrane</keyword>
<evidence type="ECO:0000256" key="3">
    <source>
        <dbReference type="SAM" id="Phobius"/>
    </source>
</evidence>